<dbReference type="OrthoDB" id="20872at2759"/>
<dbReference type="InterPro" id="IPR027417">
    <property type="entry name" value="P-loop_NTPase"/>
</dbReference>
<gene>
    <name evidence="1" type="ORF">K505DRAFT_322985</name>
</gene>
<dbReference type="Proteomes" id="UP000799757">
    <property type="component" value="Unassembled WGS sequence"/>
</dbReference>
<name>A0A6A6XKC5_9PLEO</name>
<evidence type="ECO:0008006" key="3">
    <source>
        <dbReference type="Google" id="ProtNLM"/>
    </source>
</evidence>
<dbReference type="SUPFAM" id="SSF52540">
    <property type="entry name" value="P-loop containing nucleoside triphosphate hydrolases"/>
    <property type="match status" value="1"/>
</dbReference>
<organism evidence="1 2">
    <name type="scientific">Melanomma pulvis-pyrius CBS 109.77</name>
    <dbReference type="NCBI Taxonomy" id="1314802"/>
    <lineage>
        <taxon>Eukaryota</taxon>
        <taxon>Fungi</taxon>
        <taxon>Dikarya</taxon>
        <taxon>Ascomycota</taxon>
        <taxon>Pezizomycotina</taxon>
        <taxon>Dothideomycetes</taxon>
        <taxon>Pleosporomycetidae</taxon>
        <taxon>Pleosporales</taxon>
        <taxon>Melanommataceae</taxon>
        <taxon>Melanomma</taxon>
    </lineage>
</organism>
<evidence type="ECO:0000313" key="2">
    <source>
        <dbReference type="Proteomes" id="UP000799757"/>
    </source>
</evidence>
<accession>A0A6A6XKC5</accession>
<protein>
    <recommendedName>
        <fullName evidence="3">NB-ARC domain-containing protein</fullName>
    </recommendedName>
</protein>
<dbReference type="AlphaFoldDB" id="A0A6A6XKC5"/>
<evidence type="ECO:0000313" key="1">
    <source>
        <dbReference type="EMBL" id="KAF2796872.1"/>
    </source>
</evidence>
<dbReference type="EMBL" id="MU001820">
    <property type="protein sequence ID" value="KAF2796872.1"/>
    <property type="molecule type" value="Genomic_DNA"/>
</dbReference>
<sequence>MRQMLFVGGQTTKIAAMGLGGVGKTQLVLELVFQVREEHEECSVIWIPSTNIESLHQAYVDVARQIRIPG</sequence>
<reference evidence="1" key="1">
    <citation type="journal article" date="2020" name="Stud. Mycol.">
        <title>101 Dothideomycetes genomes: a test case for predicting lifestyles and emergence of pathogens.</title>
        <authorList>
            <person name="Haridas S."/>
            <person name="Albert R."/>
            <person name="Binder M."/>
            <person name="Bloem J."/>
            <person name="Labutti K."/>
            <person name="Salamov A."/>
            <person name="Andreopoulos B."/>
            <person name="Baker S."/>
            <person name="Barry K."/>
            <person name="Bills G."/>
            <person name="Bluhm B."/>
            <person name="Cannon C."/>
            <person name="Castanera R."/>
            <person name="Culley D."/>
            <person name="Daum C."/>
            <person name="Ezra D."/>
            <person name="Gonzalez J."/>
            <person name="Henrissat B."/>
            <person name="Kuo A."/>
            <person name="Liang C."/>
            <person name="Lipzen A."/>
            <person name="Lutzoni F."/>
            <person name="Magnuson J."/>
            <person name="Mondo S."/>
            <person name="Nolan M."/>
            <person name="Ohm R."/>
            <person name="Pangilinan J."/>
            <person name="Park H.-J."/>
            <person name="Ramirez L."/>
            <person name="Alfaro M."/>
            <person name="Sun H."/>
            <person name="Tritt A."/>
            <person name="Yoshinaga Y."/>
            <person name="Zwiers L.-H."/>
            <person name="Turgeon B."/>
            <person name="Goodwin S."/>
            <person name="Spatafora J."/>
            <person name="Crous P."/>
            <person name="Grigoriev I."/>
        </authorList>
    </citation>
    <scope>NUCLEOTIDE SEQUENCE</scope>
    <source>
        <strain evidence="1">CBS 109.77</strain>
    </source>
</reference>
<keyword evidence="2" id="KW-1185">Reference proteome</keyword>
<dbReference type="Gene3D" id="3.40.50.300">
    <property type="entry name" value="P-loop containing nucleotide triphosphate hydrolases"/>
    <property type="match status" value="1"/>
</dbReference>
<proteinExistence type="predicted"/>